<proteinExistence type="predicted"/>
<feature type="transmembrane region" description="Helical" evidence="13">
    <location>
        <begin position="145"/>
        <end position="164"/>
    </location>
</feature>
<gene>
    <name evidence="15" type="ORF">LCGC14_0501530</name>
</gene>
<dbReference type="SMART" id="SM00387">
    <property type="entry name" value="HATPase_c"/>
    <property type="match status" value="1"/>
</dbReference>
<evidence type="ECO:0000256" key="2">
    <source>
        <dbReference type="ARBA" id="ARBA00004141"/>
    </source>
</evidence>
<comment type="caution">
    <text evidence="15">The sequence shown here is derived from an EMBL/GenBank/DDBJ whole genome shotgun (WGS) entry which is preliminary data.</text>
</comment>
<evidence type="ECO:0000256" key="4">
    <source>
        <dbReference type="ARBA" id="ARBA00022553"/>
    </source>
</evidence>
<keyword evidence="9" id="KW-0067">ATP-binding</keyword>
<dbReference type="PANTHER" id="PTHR45436">
    <property type="entry name" value="SENSOR HISTIDINE KINASE YKOH"/>
    <property type="match status" value="1"/>
</dbReference>
<keyword evidence="6 13" id="KW-0812">Transmembrane</keyword>
<keyword evidence="10 13" id="KW-1133">Transmembrane helix</keyword>
<dbReference type="GO" id="GO:0005524">
    <property type="term" value="F:ATP binding"/>
    <property type="evidence" value="ECO:0007669"/>
    <property type="project" value="UniProtKB-KW"/>
</dbReference>
<keyword evidence="11" id="KW-0902">Two-component regulatory system</keyword>
<accession>A0A0F9SMA1</accession>
<dbReference type="InterPro" id="IPR005467">
    <property type="entry name" value="His_kinase_dom"/>
</dbReference>
<evidence type="ECO:0000256" key="6">
    <source>
        <dbReference type="ARBA" id="ARBA00022692"/>
    </source>
</evidence>
<name>A0A0F9SMA1_9ZZZZ</name>
<dbReference type="CDD" id="cd00075">
    <property type="entry name" value="HATPase"/>
    <property type="match status" value="1"/>
</dbReference>
<dbReference type="GO" id="GO:0005886">
    <property type="term" value="C:plasma membrane"/>
    <property type="evidence" value="ECO:0007669"/>
    <property type="project" value="TreeGrafter"/>
</dbReference>
<evidence type="ECO:0000313" key="15">
    <source>
        <dbReference type="EMBL" id="KKN63492.1"/>
    </source>
</evidence>
<sequence length="453" mass="50772">MDGRQIKHTHSLQRKLNHWITFTTLIFVTIAGILSGGIAFYEARDLQDNILQEVARLVRINQLTENKIHNDDNEEESIIIQRLGSQLASQLQIPNTLEDGLQTLRINDEDWRVLILTQPSSTQRFLVAQQTELRDEIAWNSSLNVFFPILLLAIITLIIINLIIRSAFKPLKKLAANLDKRDGTKLNPLPETNMLEEVAPFLLSINGLLARTQQNIQKQQRFIADAAHELRTPVAALSILSENIQNASTEEDRKQRQRLLQQGLERLRLLVAQLLDLARLQSDYTGPKEMVSFNKIVQDAITELYSLAEAKQIDLGISHQEQLSVLNQGNGLSQLVNNAIDNAIRYTPNGGTINVSLYAEEGNAIFRVEDTGSGVPEEELELIFEPFYRTQGNSQPGNGLGLAISLEIARNLGGHITLLNRDNGGIQFQYLQSQNISQNLSTRPLSSAVNNLN</sequence>
<feature type="transmembrane region" description="Helical" evidence="13">
    <location>
        <begin position="20"/>
        <end position="41"/>
    </location>
</feature>
<dbReference type="InterPro" id="IPR036097">
    <property type="entry name" value="HisK_dim/P_sf"/>
</dbReference>
<feature type="domain" description="Histidine kinase" evidence="14">
    <location>
        <begin position="225"/>
        <end position="428"/>
    </location>
</feature>
<dbReference type="InterPro" id="IPR036890">
    <property type="entry name" value="HATPase_C_sf"/>
</dbReference>
<keyword evidence="4" id="KW-0597">Phosphoprotein</keyword>
<dbReference type="SUPFAM" id="SSF55874">
    <property type="entry name" value="ATPase domain of HSP90 chaperone/DNA topoisomerase II/histidine kinase"/>
    <property type="match status" value="1"/>
</dbReference>
<dbReference type="EMBL" id="LAZR01000588">
    <property type="protein sequence ID" value="KKN63492.1"/>
    <property type="molecule type" value="Genomic_DNA"/>
</dbReference>
<dbReference type="SUPFAM" id="SSF47384">
    <property type="entry name" value="Homodimeric domain of signal transducing histidine kinase"/>
    <property type="match status" value="1"/>
</dbReference>
<protein>
    <recommendedName>
        <fullName evidence="3">histidine kinase</fullName>
        <ecNumber evidence="3">2.7.13.3</ecNumber>
    </recommendedName>
</protein>
<evidence type="ECO:0000256" key="8">
    <source>
        <dbReference type="ARBA" id="ARBA00022777"/>
    </source>
</evidence>
<evidence type="ECO:0000256" key="12">
    <source>
        <dbReference type="ARBA" id="ARBA00023136"/>
    </source>
</evidence>
<dbReference type="InterPro" id="IPR050428">
    <property type="entry name" value="TCS_sensor_his_kinase"/>
</dbReference>
<dbReference type="Pfam" id="PF02518">
    <property type="entry name" value="HATPase_c"/>
    <property type="match status" value="1"/>
</dbReference>
<evidence type="ECO:0000256" key="1">
    <source>
        <dbReference type="ARBA" id="ARBA00000085"/>
    </source>
</evidence>
<evidence type="ECO:0000259" key="14">
    <source>
        <dbReference type="PROSITE" id="PS50109"/>
    </source>
</evidence>
<dbReference type="Pfam" id="PF00512">
    <property type="entry name" value="HisKA"/>
    <property type="match status" value="1"/>
</dbReference>
<evidence type="ECO:0000256" key="13">
    <source>
        <dbReference type="SAM" id="Phobius"/>
    </source>
</evidence>
<evidence type="ECO:0000256" key="10">
    <source>
        <dbReference type="ARBA" id="ARBA00022989"/>
    </source>
</evidence>
<dbReference type="CDD" id="cd00082">
    <property type="entry name" value="HisKA"/>
    <property type="match status" value="1"/>
</dbReference>
<dbReference type="PROSITE" id="PS50109">
    <property type="entry name" value="HIS_KIN"/>
    <property type="match status" value="1"/>
</dbReference>
<evidence type="ECO:0000256" key="7">
    <source>
        <dbReference type="ARBA" id="ARBA00022741"/>
    </source>
</evidence>
<evidence type="ECO:0000256" key="5">
    <source>
        <dbReference type="ARBA" id="ARBA00022679"/>
    </source>
</evidence>
<evidence type="ECO:0000256" key="11">
    <source>
        <dbReference type="ARBA" id="ARBA00023012"/>
    </source>
</evidence>
<dbReference type="PRINTS" id="PR00344">
    <property type="entry name" value="BCTRLSENSOR"/>
</dbReference>
<dbReference type="EC" id="2.7.13.3" evidence="3"/>
<comment type="subcellular location">
    <subcellularLocation>
        <location evidence="2">Membrane</location>
        <topology evidence="2">Multi-pass membrane protein</topology>
    </subcellularLocation>
</comment>
<dbReference type="InterPro" id="IPR003661">
    <property type="entry name" value="HisK_dim/P_dom"/>
</dbReference>
<keyword evidence="5" id="KW-0808">Transferase</keyword>
<evidence type="ECO:0000256" key="3">
    <source>
        <dbReference type="ARBA" id="ARBA00012438"/>
    </source>
</evidence>
<dbReference type="InterPro" id="IPR004358">
    <property type="entry name" value="Sig_transdc_His_kin-like_C"/>
</dbReference>
<keyword evidence="12 13" id="KW-0472">Membrane</keyword>
<keyword evidence="7" id="KW-0547">Nucleotide-binding</keyword>
<comment type="catalytic activity">
    <reaction evidence="1">
        <text>ATP + protein L-histidine = ADP + protein N-phospho-L-histidine.</text>
        <dbReference type="EC" id="2.7.13.3"/>
    </reaction>
</comment>
<organism evidence="15">
    <name type="scientific">marine sediment metagenome</name>
    <dbReference type="NCBI Taxonomy" id="412755"/>
    <lineage>
        <taxon>unclassified sequences</taxon>
        <taxon>metagenomes</taxon>
        <taxon>ecological metagenomes</taxon>
    </lineage>
</organism>
<keyword evidence="8" id="KW-0418">Kinase</keyword>
<dbReference type="SMART" id="SM00388">
    <property type="entry name" value="HisKA"/>
    <property type="match status" value="1"/>
</dbReference>
<evidence type="ECO:0000256" key="9">
    <source>
        <dbReference type="ARBA" id="ARBA00022840"/>
    </source>
</evidence>
<dbReference type="Gene3D" id="3.30.565.10">
    <property type="entry name" value="Histidine kinase-like ATPase, C-terminal domain"/>
    <property type="match status" value="1"/>
</dbReference>
<dbReference type="GO" id="GO:0000155">
    <property type="term" value="F:phosphorelay sensor kinase activity"/>
    <property type="evidence" value="ECO:0007669"/>
    <property type="project" value="InterPro"/>
</dbReference>
<dbReference type="AlphaFoldDB" id="A0A0F9SMA1"/>
<dbReference type="Gene3D" id="1.10.287.130">
    <property type="match status" value="1"/>
</dbReference>
<dbReference type="PANTHER" id="PTHR45436:SF14">
    <property type="entry name" value="SENSOR PROTEIN QSEC"/>
    <property type="match status" value="1"/>
</dbReference>
<reference evidence="15" key="1">
    <citation type="journal article" date="2015" name="Nature">
        <title>Complex archaea that bridge the gap between prokaryotes and eukaryotes.</title>
        <authorList>
            <person name="Spang A."/>
            <person name="Saw J.H."/>
            <person name="Jorgensen S.L."/>
            <person name="Zaremba-Niedzwiedzka K."/>
            <person name="Martijn J."/>
            <person name="Lind A.E."/>
            <person name="van Eijk R."/>
            <person name="Schleper C."/>
            <person name="Guy L."/>
            <person name="Ettema T.J."/>
        </authorList>
    </citation>
    <scope>NUCLEOTIDE SEQUENCE</scope>
</reference>
<dbReference type="InterPro" id="IPR003594">
    <property type="entry name" value="HATPase_dom"/>
</dbReference>